<evidence type="ECO:0000313" key="2">
    <source>
        <dbReference type="Proteomes" id="UP001597389"/>
    </source>
</evidence>
<dbReference type="EMBL" id="JBHUJB010000035">
    <property type="protein sequence ID" value="MFD2159008.1"/>
    <property type="molecule type" value="Genomic_DNA"/>
</dbReference>
<dbReference type="Pfam" id="PF04074">
    <property type="entry name" value="DUF386"/>
    <property type="match status" value="1"/>
</dbReference>
<comment type="caution">
    <text evidence="1">The sequence shown here is derived from an EMBL/GenBank/DDBJ whole genome shotgun (WGS) entry which is preliminary data.</text>
</comment>
<dbReference type="RefSeq" id="WP_377178008.1">
    <property type="nucleotide sequence ID" value="NZ_JBHUJB010000035.1"/>
</dbReference>
<dbReference type="PANTHER" id="PTHR34986">
    <property type="entry name" value="EVOLVED BETA-GALACTOSIDASE SUBUNIT BETA"/>
    <property type="match status" value="1"/>
</dbReference>
<keyword evidence="2" id="KW-1185">Reference proteome</keyword>
<gene>
    <name evidence="1" type="ORF">ACFSW8_08870</name>
</gene>
<dbReference type="PANTHER" id="PTHR34986:SF1">
    <property type="entry name" value="PROTEIN YIAL"/>
    <property type="match status" value="1"/>
</dbReference>
<accession>A0ABW4ZAR8</accession>
<dbReference type="Proteomes" id="UP001597389">
    <property type="component" value="Unassembled WGS sequence"/>
</dbReference>
<proteinExistence type="predicted"/>
<name>A0ABW4ZAR8_9BACT</name>
<sequence>MTITSLQECVQQAHLTKPMQMAIDFLKTLDPSNPPAEGKIDIDGDTVFAFSQRYDTKEAEDVLYEAHRDYLDIQYLVSGSERMGWTPIDQLDVTQAYDQEDDFLLGKPKAEHAHTPFTAGQVMILHPSDAHAPGINLNGQSQEVRKIVLKVAIGPVA</sequence>
<dbReference type="NCBIfam" id="TIGR00022">
    <property type="entry name" value="YhcH/YjgK/YiaL family protein"/>
    <property type="match status" value="1"/>
</dbReference>
<dbReference type="InterPro" id="IPR004375">
    <property type="entry name" value="NanQ/TabA/YiaL"/>
</dbReference>
<dbReference type="SUPFAM" id="SSF51197">
    <property type="entry name" value="Clavaminate synthase-like"/>
    <property type="match status" value="1"/>
</dbReference>
<evidence type="ECO:0000313" key="1">
    <source>
        <dbReference type="EMBL" id="MFD2159008.1"/>
    </source>
</evidence>
<organism evidence="1 2">
    <name type="scientific">Rubritalea tangerina</name>
    <dbReference type="NCBI Taxonomy" id="430798"/>
    <lineage>
        <taxon>Bacteria</taxon>
        <taxon>Pseudomonadati</taxon>
        <taxon>Verrucomicrobiota</taxon>
        <taxon>Verrucomicrobiia</taxon>
        <taxon>Verrucomicrobiales</taxon>
        <taxon>Rubritaleaceae</taxon>
        <taxon>Rubritalea</taxon>
    </lineage>
</organism>
<dbReference type="InterPro" id="IPR037012">
    <property type="entry name" value="NanQ/TabA/YiaL_sf"/>
</dbReference>
<dbReference type="Gene3D" id="2.60.120.370">
    <property type="entry name" value="YhcH/YjgK/YiaL"/>
    <property type="match status" value="1"/>
</dbReference>
<reference evidence="2" key="1">
    <citation type="journal article" date="2019" name="Int. J. Syst. Evol. Microbiol.">
        <title>The Global Catalogue of Microorganisms (GCM) 10K type strain sequencing project: providing services to taxonomists for standard genome sequencing and annotation.</title>
        <authorList>
            <consortium name="The Broad Institute Genomics Platform"/>
            <consortium name="The Broad Institute Genome Sequencing Center for Infectious Disease"/>
            <person name="Wu L."/>
            <person name="Ma J."/>
        </authorList>
    </citation>
    <scope>NUCLEOTIDE SEQUENCE [LARGE SCALE GENOMIC DNA]</scope>
    <source>
        <strain evidence="2">CCUG 57942</strain>
    </source>
</reference>
<protein>
    <submittedName>
        <fullName evidence="1">YhcH/YjgK/YiaL family protein</fullName>
    </submittedName>
</protein>